<dbReference type="EMBL" id="CP001880">
    <property type="protein sequence ID" value="ADC52379.1"/>
    <property type="molecule type" value="Genomic_DNA"/>
</dbReference>
<accession>D3G203</accession>
<organism evidence="1 2">
    <name type="scientific">Alkalihalophilus pseudofirmus (strain ATCC BAA-2126 / JCM 17055 / OF4)</name>
    <name type="common">Bacillus pseudofirmus</name>
    <dbReference type="NCBI Taxonomy" id="398511"/>
    <lineage>
        <taxon>Bacteria</taxon>
        <taxon>Bacillati</taxon>
        <taxon>Bacillota</taxon>
        <taxon>Bacilli</taxon>
        <taxon>Bacillales</taxon>
        <taxon>Bacillaceae</taxon>
        <taxon>Alkalihalophilus</taxon>
    </lineage>
</organism>
<sequence length="120" mass="13619">MKRLLTTLLLAGVVLTGCGGNPLGLDEERLQEGVVERAMTYADVKEGDYIEQDIELVKVCAAVPRGKQEYGHQGDYVVFWQTKDTEVQDHNHFNESDYIVEFGANSYEEFEEIGCHNFKE</sequence>
<evidence type="ECO:0008006" key="3">
    <source>
        <dbReference type="Google" id="ProtNLM"/>
    </source>
</evidence>
<dbReference type="AlphaFoldDB" id="D3G203"/>
<gene>
    <name evidence="1" type="ordered locus">BpOF4_21919</name>
</gene>
<dbReference type="PROSITE" id="PS51257">
    <property type="entry name" value="PROKAR_LIPOPROTEIN"/>
    <property type="match status" value="1"/>
</dbReference>
<keyword evidence="1" id="KW-0614">Plasmid</keyword>
<keyword evidence="2" id="KW-1185">Reference proteome</keyword>
<geneLocation type="plasmid" evidence="1 2">
    <name>pBpOF4-02</name>
</geneLocation>
<evidence type="ECO:0000313" key="2">
    <source>
        <dbReference type="Proteomes" id="UP000001544"/>
    </source>
</evidence>
<protein>
    <recommendedName>
        <fullName evidence="3">Lipoprotein</fullName>
    </recommendedName>
</protein>
<dbReference type="RefSeq" id="WP_012961281.1">
    <property type="nucleotide sequence ID" value="NC_013793.1"/>
</dbReference>
<evidence type="ECO:0000313" key="1">
    <source>
        <dbReference type="EMBL" id="ADC52379.1"/>
    </source>
</evidence>
<dbReference type="HOGENOM" id="CLU_2045029_0_0_9"/>
<reference evidence="1 2" key="1">
    <citation type="journal article" date="2011" name="Environ. Microbiol.">
        <title>Genome of alkaliphilic Bacillus pseudofirmus OF4 reveals adaptations that support the ability to grow in an external pH range from 7.5 to 11.4.</title>
        <authorList>
            <person name="Janto B."/>
            <person name="Ahmed A."/>
            <person name="Ito M."/>
            <person name="Liu J."/>
            <person name="Hicks D.B."/>
            <person name="Pagni S."/>
            <person name="Fackelmayer O.J."/>
            <person name="Smith T.A."/>
            <person name="Earl J."/>
            <person name="Elbourne L.D."/>
            <person name="Hassan K."/>
            <person name="Paulsen I.T."/>
            <person name="Kolsto A.B."/>
            <person name="Tourasse N.J."/>
            <person name="Ehrlich G.D."/>
            <person name="Boissy R."/>
            <person name="Ivey D.M."/>
            <person name="Li G."/>
            <person name="Xue Y."/>
            <person name="Ma Y."/>
            <person name="Hu F.Z."/>
            <person name="Krulwich T.A."/>
        </authorList>
    </citation>
    <scope>NUCLEOTIDE SEQUENCE [LARGE SCALE GENOMIC DNA]</scope>
    <source>
        <strain evidence="2">ATCC BAA-2126 / JCM 17055 / OF4</strain>
    </source>
</reference>
<proteinExistence type="predicted"/>
<name>D3G203_ALKPO</name>
<dbReference type="Proteomes" id="UP000001544">
    <property type="component" value="Plasmid pBpOF4-02"/>
</dbReference>
<dbReference type="KEGG" id="bpf:BpOF4_21919"/>